<keyword evidence="3" id="KW-1185">Reference proteome</keyword>
<feature type="compositionally biased region" description="Polar residues" evidence="1">
    <location>
        <begin position="223"/>
        <end position="233"/>
    </location>
</feature>
<sequence length="870" mass="96433">MASVHHTNEVFKEVPIRDDWIGQHLILSHDERVRIIGMSTTYAKLVDRAQRGFGIDRCIELTLLNNTVSDTAGKTAIDGATPSGRTSKQDPVKEPERDPTTGLPKGWILTGANLQNNQATKACDFSSRHRYNPLPHDAWMNAQKRGGCSQSNKATKVPDMSSWCGKDSLQQNGSTWDSSTRLQGYLMKCGFLTSGGTRGPVTGQHLTASNGNGMLTVKYTPAEGSNQTRNSMIHPNKGKGLMEDKPAGEPSKAQNTTRYPALMSNSDPESASRPESLTNHASTTMIGDIGKQGPQSAPASSPQARDYKLIHSFLVVTTYMKGDSKTLSKAVRDLFVNEFRRCRSLEPDNSVDDCKRDCEILETLLGHIPGCQKRRYLELDFVCTCGVAQDSDCDYDANRARDFGDTVRIKHDLCMAGEEYPDGKFSVKPMDRIVWDFHSHTCVHLPIKNHRCACRLFRTLLGHRRFCPMRQCVKLRRECRCARLMEQDRHIRGGYGAYKWGYDSDEDDDNQDMMSDHDSYGGHECERRVYEVNDSQGMIRGATKTLLDTTARWLCHNDFTEEEFRGARAVFHELQCNDGCHCVLLRDTYEHDLSCSVVENGWKMCDCKKNPASRCTSDDDDESIGSETSTQADQSGAGDGSENGEKLTPTTNEGDWNSTLTGDCRNVRATWARGSQPATSEDSFFLPARLRDVMEKPEEEVEASAQNSKGKEPAAEETANKDSANKKSINERETHLDEMCSKWDAPGLSLEKKVELAGEELDSLNKCKKPKKPVVKKPRDAPVKENPSSSSQTSEGKQASGKKESNASSSSWVPVTSQKDMKKSVERSGASSFNTHYKATVENCPEMPSASKATSGGDLDFGSSSSSFYE</sequence>
<feature type="region of interest" description="Disordered" evidence="1">
    <location>
        <begin position="759"/>
        <end position="870"/>
    </location>
</feature>
<feature type="compositionally biased region" description="Polar residues" evidence="1">
    <location>
        <begin position="625"/>
        <end position="634"/>
    </location>
</feature>
<evidence type="ECO:0000313" key="3">
    <source>
        <dbReference type="Proteomes" id="UP001302321"/>
    </source>
</evidence>
<feature type="compositionally biased region" description="Basic and acidic residues" evidence="1">
    <location>
        <begin position="87"/>
        <end position="99"/>
    </location>
</feature>
<comment type="caution">
    <text evidence="2">The sequence shown here is derived from an EMBL/GenBank/DDBJ whole genome shotgun (WGS) entry which is preliminary data.</text>
</comment>
<feature type="compositionally biased region" description="Polar residues" evidence="1">
    <location>
        <begin position="786"/>
        <end position="797"/>
    </location>
</feature>
<feature type="region of interest" description="Disordered" evidence="1">
    <location>
        <begin position="695"/>
        <end position="745"/>
    </location>
</feature>
<reference evidence="2" key="2">
    <citation type="submission" date="2023-05" db="EMBL/GenBank/DDBJ databases">
        <authorList>
            <consortium name="Lawrence Berkeley National Laboratory"/>
            <person name="Steindorff A."/>
            <person name="Hensen N."/>
            <person name="Bonometti L."/>
            <person name="Westerberg I."/>
            <person name="Brannstrom I.O."/>
            <person name="Guillou S."/>
            <person name="Cros-Aarteil S."/>
            <person name="Calhoun S."/>
            <person name="Haridas S."/>
            <person name="Kuo A."/>
            <person name="Mondo S."/>
            <person name="Pangilinan J."/>
            <person name="Riley R."/>
            <person name="Labutti K."/>
            <person name="Andreopoulos B."/>
            <person name="Lipzen A."/>
            <person name="Chen C."/>
            <person name="Yanf M."/>
            <person name="Daum C."/>
            <person name="Ng V."/>
            <person name="Clum A."/>
            <person name="Ohm R."/>
            <person name="Martin F."/>
            <person name="Silar P."/>
            <person name="Natvig D."/>
            <person name="Lalanne C."/>
            <person name="Gautier V."/>
            <person name="Ament-Velasquez S.L."/>
            <person name="Kruys A."/>
            <person name="Hutchinson M.I."/>
            <person name="Powell A.J."/>
            <person name="Barry K."/>
            <person name="Miller A.N."/>
            <person name="Grigoriev I.V."/>
            <person name="Debuchy R."/>
            <person name="Gladieux P."/>
            <person name="Thoren M.H."/>
            <person name="Johannesson H."/>
        </authorList>
    </citation>
    <scope>NUCLEOTIDE SEQUENCE</scope>
    <source>
        <strain evidence="2">CBS 892.96</strain>
    </source>
</reference>
<organism evidence="2 3">
    <name type="scientific">Triangularia setosa</name>
    <dbReference type="NCBI Taxonomy" id="2587417"/>
    <lineage>
        <taxon>Eukaryota</taxon>
        <taxon>Fungi</taxon>
        <taxon>Dikarya</taxon>
        <taxon>Ascomycota</taxon>
        <taxon>Pezizomycotina</taxon>
        <taxon>Sordariomycetes</taxon>
        <taxon>Sordariomycetidae</taxon>
        <taxon>Sordariales</taxon>
        <taxon>Podosporaceae</taxon>
        <taxon>Triangularia</taxon>
    </lineage>
</organism>
<evidence type="ECO:0000256" key="1">
    <source>
        <dbReference type="SAM" id="MobiDB-lite"/>
    </source>
</evidence>
<feature type="compositionally biased region" description="Basic residues" evidence="1">
    <location>
        <begin position="766"/>
        <end position="776"/>
    </location>
</feature>
<feature type="region of interest" description="Disordered" evidence="1">
    <location>
        <begin position="614"/>
        <end position="661"/>
    </location>
</feature>
<evidence type="ECO:0000313" key="2">
    <source>
        <dbReference type="EMBL" id="KAK4178571.1"/>
    </source>
</evidence>
<dbReference type="AlphaFoldDB" id="A0AAN6WB52"/>
<dbReference type="Proteomes" id="UP001302321">
    <property type="component" value="Unassembled WGS sequence"/>
</dbReference>
<feature type="region of interest" description="Disordered" evidence="1">
    <location>
        <begin position="72"/>
        <end position="105"/>
    </location>
</feature>
<feature type="region of interest" description="Disordered" evidence="1">
    <location>
        <begin position="222"/>
        <end position="278"/>
    </location>
</feature>
<dbReference type="EMBL" id="MU866135">
    <property type="protein sequence ID" value="KAK4178571.1"/>
    <property type="molecule type" value="Genomic_DNA"/>
</dbReference>
<feature type="compositionally biased region" description="Polar residues" evidence="1">
    <location>
        <begin position="648"/>
        <end position="661"/>
    </location>
</feature>
<reference evidence="2" key="1">
    <citation type="journal article" date="2023" name="Mol. Phylogenet. Evol.">
        <title>Genome-scale phylogeny and comparative genomics of the fungal order Sordariales.</title>
        <authorList>
            <person name="Hensen N."/>
            <person name="Bonometti L."/>
            <person name="Westerberg I."/>
            <person name="Brannstrom I.O."/>
            <person name="Guillou S."/>
            <person name="Cros-Aarteil S."/>
            <person name="Calhoun S."/>
            <person name="Haridas S."/>
            <person name="Kuo A."/>
            <person name="Mondo S."/>
            <person name="Pangilinan J."/>
            <person name="Riley R."/>
            <person name="LaButti K."/>
            <person name="Andreopoulos B."/>
            <person name="Lipzen A."/>
            <person name="Chen C."/>
            <person name="Yan M."/>
            <person name="Daum C."/>
            <person name="Ng V."/>
            <person name="Clum A."/>
            <person name="Steindorff A."/>
            <person name="Ohm R.A."/>
            <person name="Martin F."/>
            <person name="Silar P."/>
            <person name="Natvig D.O."/>
            <person name="Lalanne C."/>
            <person name="Gautier V."/>
            <person name="Ament-Velasquez S.L."/>
            <person name="Kruys A."/>
            <person name="Hutchinson M.I."/>
            <person name="Powell A.J."/>
            <person name="Barry K."/>
            <person name="Miller A.N."/>
            <person name="Grigoriev I.V."/>
            <person name="Debuchy R."/>
            <person name="Gladieux P."/>
            <person name="Hiltunen Thoren M."/>
            <person name="Johannesson H."/>
        </authorList>
    </citation>
    <scope>NUCLEOTIDE SEQUENCE</scope>
    <source>
        <strain evidence="2">CBS 892.96</strain>
    </source>
</reference>
<feature type="compositionally biased region" description="Basic and acidic residues" evidence="1">
    <location>
        <begin position="709"/>
        <end position="741"/>
    </location>
</feature>
<accession>A0AAN6WB52</accession>
<proteinExistence type="predicted"/>
<name>A0AAN6WB52_9PEZI</name>
<feature type="compositionally biased region" description="Low complexity" evidence="1">
    <location>
        <begin position="855"/>
        <end position="870"/>
    </location>
</feature>
<gene>
    <name evidence="2" type="ORF">QBC36DRAFT_376700</name>
</gene>
<protein>
    <submittedName>
        <fullName evidence="2">Uncharacterized protein</fullName>
    </submittedName>
</protein>
<feature type="compositionally biased region" description="Polar residues" evidence="1">
    <location>
        <begin position="252"/>
        <end position="278"/>
    </location>
</feature>